<dbReference type="STRING" id="90262.A0A1X2IVI5"/>
<feature type="transmembrane region" description="Helical" evidence="6">
    <location>
        <begin position="134"/>
        <end position="152"/>
    </location>
</feature>
<dbReference type="AlphaFoldDB" id="A0A1X2IVI5"/>
<feature type="transmembrane region" description="Helical" evidence="6">
    <location>
        <begin position="200"/>
        <end position="224"/>
    </location>
</feature>
<feature type="transmembrane region" description="Helical" evidence="6">
    <location>
        <begin position="48"/>
        <end position="68"/>
    </location>
</feature>
<feature type="transmembrane region" description="Helical" evidence="6">
    <location>
        <begin position="236"/>
        <end position="255"/>
    </location>
</feature>
<dbReference type="Pfam" id="PF03348">
    <property type="entry name" value="Serinc"/>
    <property type="match status" value="1"/>
</dbReference>
<feature type="transmembrane region" description="Helical" evidence="6">
    <location>
        <begin position="465"/>
        <end position="489"/>
    </location>
</feature>
<comment type="subcellular location">
    <subcellularLocation>
        <location evidence="1">Membrane</location>
        <topology evidence="1">Multi-pass membrane protein</topology>
    </subcellularLocation>
</comment>
<dbReference type="InterPro" id="IPR005016">
    <property type="entry name" value="TDE1/TMS"/>
</dbReference>
<keyword evidence="8" id="KW-1185">Reference proteome</keyword>
<evidence type="ECO:0000256" key="3">
    <source>
        <dbReference type="ARBA" id="ARBA00022692"/>
    </source>
</evidence>
<dbReference type="GO" id="GO:0016020">
    <property type="term" value="C:membrane"/>
    <property type="evidence" value="ECO:0007669"/>
    <property type="project" value="UniProtKB-SubCell"/>
</dbReference>
<evidence type="ECO:0000256" key="2">
    <source>
        <dbReference type="ARBA" id="ARBA00006665"/>
    </source>
</evidence>
<evidence type="ECO:0000256" key="5">
    <source>
        <dbReference type="ARBA" id="ARBA00023136"/>
    </source>
</evidence>
<evidence type="ECO:0000256" key="1">
    <source>
        <dbReference type="ARBA" id="ARBA00004141"/>
    </source>
</evidence>
<comment type="caution">
    <text evidence="7">The sequence shown here is derived from an EMBL/GenBank/DDBJ whole genome shotgun (WGS) entry which is preliminary data.</text>
</comment>
<evidence type="ECO:0000313" key="8">
    <source>
        <dbReference type="Proteomes" id="UP000193560"/>
    </source>
</evidence>
<dbReference type="EMBL" id="MCGE01000003">
    <property type="protein sequence ID" value="ORZ23060.1"/>
    <property type="molecule type" value="Genomic_DNA"/>
</dbReference>
<evidence type="ECO:0000256" key="6">
    <source>
        <dbReference type="SAM" id="Phobius"/>
    </source>
</evidence>
<keyword evidence="5 6" id="KW-0472">Membrane</keyword>
<feature type="transmembrane region" description="Helical" evidence="6">
    <location>
        <begin position="89"/>
        <end position="114"/>
    </location>
</feature>
<feature type="transmembrane region" description="Helical" evidence="6">
    <location>
        <begin position="267"/>
        <end position="284"/>
    </location>
</feature>
<proteinExistence type="inferred from homology"/>
<evidence type="ECO:0000313" key="7">
    <source>
        <dbReference type="EMBL" id="ORZ23060.1"/>
    </source>
</evidence>
<comment type="similarity">
    <text evidence="2">Belongs to the TDE1 family.</text>
</comment>
<gene>
    <name evidence="7" type="ORF">BCR42DRAFT_403891</name>
</gene>
<organism evidence="7 8">
    <name type="scientific">Absidia repens</name>
    <dbReference type="NCBI Taxonomy" id="90262"/>
    <lineage>
        <taxon>Eukaryota</taxon>
        <taxon>Fungi</taxon>
        <taxon>Fungi incertae sedis</taxon>
        <taxon>Mucoromycota</taxon>
        <taxon>Mucoromycotina</taxon>
        <taxon>Mucoromycetes</taxon>
        <taxon>Mucorales</taxon>
        <taxon>Cunninghamellaceae</taxon>
        <taxon>Absidia</taxon>
    </lineage>
</organism>
<keyword evidence="3 6" id="KW-0812">Transmembrane</keyword>
<keyword evidence="4 6" id="KW-1133">Transmembrane helix</keyword>
<dbReference type="PANTHER" id="PTHR10383:SF9">
    <property type="entry name" value="SERINE INCORPORATOR, ISOFORM F"/>
    <property type="match status" value="1"/>
</dbReference>
<name>A0A1X2IVI5_9FUNG</name>
<accession>A0A1X2IVI5</accession>
<sequence length="497" mass="54868">MGAALSCIALPALGTVGSWVASCFSAAACSLACKSCNCNNSIATRVGYAIIFLLNSIFAWLMLSNWAIKQLQHLTLDYLKLECSEGTCYGIIAVHRFCFALVLFHSILGMLLLGVHDSRQKRAALQNGWWGPKVLVWFALVAVSFFIPNGFFMVWGNYFALIGAAVFILLGLVLLVDFAHSWTERCLENWEAQESNKWKYVLITGTVLMFSGGITLTGIMYAFFATNGCSLNQFFVTFNMILCLLITFMCVTPSVQEANPRSGLSQSSIVVIYCTYLVLSAVANEPNDKQCNPLRRSQGSQTTTVVLGAIFTFLAVAYSTSRAATQGGTFVNKSRNGNQLRVDDLDTSSAVPLMANQVDAGVQRMSVQGSSREHLIAAVESGALPRSALYEDDEDDMDDMDNMDDKDDERYGAVYSYSFFHFIFAIAAMYVAMLLTNWNTITMEEMAAPGQDGDFVRIGQSYTAVWVKIVSGWLCLIIYGWTLMAPVLMPDRFLDDY</sequence>
<feature type="transmembrane region" description="Helical" evidence="6">
    <location>
        <begin position="159"/>
        <end position="180"/>
    </location>
</feature>
<evidence type="ECO:0000256" key="4">
    <source>
        <dbReference type="ARBA" id="ARBA00022989"/>
    </source>
</evidence>
<dbReference type="OrthoDB" id="5963193at2759"/>
<protein>
    <submittedName>
        <fullName evidence="7">Serine incorporator/TMS membrane protein</fullName>
    </submittedName>
</protein>
<feature type="transmembrane region" description="Helical" evidence="6">
    <location>
        <begin position="414"/>
        <end position="436"/>
    </location>
</feature>
<dbReference type="Proteomes" id="UP000193560">
    <property type="component" value="Unassembled WGS sequence"/>
</dbReference>
<feature type="transmembrane region" description="Helical" evidence="6">
    <location>
        <begin position="305"/>
        <end position="324"/>
    </location>
</feature>
<reference evidence="7 8" key="1">
    <citation type="submission" date="2016-07" db="EMBL/GenBank/DDBJ databases">
        <title>Pervasive Adenine N6-methylation of Active Genes in Fungi.</title>
        <authorList>
            <consortium name="DOE Joint Genome Institute"/>
            <person name="Mondo S.J."/>
            <person name="Dannebaum R.O."/>
            <person name="Kuo R.C."/>
            <person name="Labutti K."/>
            <person name="Haridas S."/>
            <person name="Kuo A."/>
            <person name="Salamov A."/>
            <person name="Ahrendt S.R."/>
            <person name="Lipzen A."/>
            <person name="Sullivan W."/>
            <person name="Andreopoulos W.B."/>
            <person name="Clum A."/>
            <person name="Lindquist E."/>
            <person name="Daum C."/>
            <person name="Ramamoorthy G.K."/>
            <person name="Gryganskyi A."/>
            <person name="Culley D."/>
            <person name="Magnuson J.K."/>
            <person name="James T.Y."/>
            <person name="O'Malley M.A."/>
            <person name="Stajich J.E."/>
            <person name="Spatafora J.W."/>
            <person name="Visel A."/>
            <person name="Grigoriev I.V."/>
        </authorList>
    </citation>
    <scope>NUCLEOTIDE SEQUENCE [LARGE SCALE GENOMIC DNA]</scope>
    <source>
        <strain evidence="7 8">NRRL 1336</strain>
    </source>
</reference>
<dbReference type="PANTHER" id="PTHR10383">
    <property type="entry name" value="SERINE INCORPORATOR"/>
    <property type="match status" value="1"/>
</dbReference>